<reference evidence="1" key="1">
    <citation type="submission" date="2022-06" db="EMBL/GenBank/DDBJ databases">
        <authorList>
            <person name="Legras J.-L."/>
            <person name="Devillers H."/>
            <person name="Grondin C."/>
        </authorList>
    </citation>
    <scope>NUCLEOTIDE SEQUENCE</scope>
    <source>
        <strain evidence="1">CLIB 1444</strain>
    </source>
</reference>
<evidence type="ECO:0000313" key="1">
    <source>
        <dbReference type="EMBL" id="CAH6721818.1"/>
    </source>
</evidence>
<name>A0ACA9YAG8_9ASCO</name>
<proteinExistence type="predicted"/>
<evidence type="ECO:0000313" key="2">
    <source>
        <dbReference type="Proteomes" id="UP001152531"/>
    </source>
</evidence>
<dbReference type="EMBL" id="CALSDN010000007">
    <property type="protein sequence ID" value="CAH6721818.1"/>
    <property type="molecule type" value="Genomic_DNA"/>
</dbReference>
<keyword evidence="2" id="KW-1185">Reference proteome</keyword>
<dbReference type="Proteomes" id="UP001152531">
    <property type="component" value="Unassembled WGS sequence"/>
</dbReference>
<gene>
    <name evidence="1" type="ORF">CLIB1444_07S03114</name>
</gene>
<sequence>MSYDEQLEKEIEANDGDINKVFLKLQEEFFIKYNKSVKLNNFEKHQLKLLSFYKRRNNAILDLLSEFEQGEDVNEDRIRNVEAMNESLKGKLSIDDLDEKKIRSLKMDLFLDESISELEIDDLINISKNPQDIEFWLRRNQPNLVLSRFKPIEHKNNKLIKNDSNLDNLNNSLNNHVNNVGSKKRKKI</sequence>
<protein>
    <submittedName>
        <fullName evidence="1">Uncharacterized protein</fullName>
    </submittedName>
</protein>
<accession>A0ACA9YAG8</accession>
<comment type="caution">
    <text evidence="1">The sequence shown here is derived from an EMBL/GenBank/DDBJ whole genome shotgun (WGS) entry which is preliminary data.</text>
</comment>
<organism evidence="1 2">
    <name type="scientific">[Candida] jaroonii</name>
    <dbReference type="NCBI Taxonomy" id="467808"/>
    <lineage>
        <taxon>Eukaryota</taxon>
        <taxon>Fungi</taxon>
        <taxon>Dikarya</taxon>
        <taxon>Ascomycota</taxon>
        <taxon>Saccharomycotina</taxon>
        <taxon>Pichiomycetes</taxon>
        <taxon>Debaryomycetaceae</taxon>
        <taxon>Yamadazyma</taxon>
    </lineage>
</organism>